<name>M7XGY4_9BACT</name>
<dbReference type="SMART" id="SM00421">
    <property type="entry name" value="HTH_LUXR"/>
    <property type="match status" value="1"/>
</dbReference>
<dbReference type="InterPro" id="IPR011990">
    <property type="entry name" value="TPR-like_helical_dom_sf"/>
</dbReference>
<comment type="caution">
    <text evidence="4">The sequence shown here is derived from an EMBL/GenBank/DDBJ whole genome shotgun (WGS) entry which is preliminary data.</text>
</comment>
<organism evidence="4 5">
    <name type="scientific">Mariniradius saccharolyticus AK6</name>
    <dbReference type="NCBI Taxonomy" id="1239962"/>
    <lineage>
        <taxon>Bacteria</taxon>
        <taxon>Pseudomonadati</taxon>
        <taxon>Bacteroidota</taxon>
        <taxon>Cytophagia</taxon>
        <taxon>Cytophagales</taxon>
        <taxon>Cyclobacteriaceae</taxon>
        <taxon>Mariniradius</taxon>
    </lineage>
</organism>
<evidence type="ECO:0000313" key="4">
    <source>
        <dbReference type="EMBL" id="EMS34099.1"/>
    </source>
</evidence>
<dbReference type="EMBL" id="AMZY02000007">
    <property type="protein sequence ID" value="EMS34099.1"/>
    <property type="molecule type" value="Genomic_DNA"/>
</dbReference>
<keyword evidence="2" id="KW-1133">Transmembrane helix</keyword>
<dbReference type="InterPro" id="IPR016032">
    <property type="entry name" value="Sig_transdc_resp-reg_C-effctor"/>
</dbReference>
<accession>M7XGY4</accession>
<gene>
    <name evidence="4" type="ORF">C943_03916</name>
</gene>
<evidence type="ECO:0000256" key="2">
    <source>
        <dbReference type="SAM" id="Phobius"/>
    </source>
</evidence>
<reference evidence="4" key="1">
    <citation type="submission" date="2013-01" db="EMBL/GenBank/DDBJ databases">
        <title>Genome assembly of Mariniradius saccharolyticus AK6.</title>
        <authorList>
            <person name="Vaidya B."/>
            <person name="Khatri I."/>
            <person name="Tanuku N.R.S."/>
            <person name="Subramanian S."/>
            <person name="Pinnaka A."/>
        </authorList>
    </citation>
    <scope>NUCLEOTIDE SEQUENCE [LARGE SCALE GENOMIC DNA]</scope>
    <source>
        <strain evidence="4">AK6</strain>
    </source>
</reference>
<dbReference type="Proteomes" id="UP000010953">
    <property type="component" value="Unassembled WGS sequence"/>
</dbReference>
<dbReference type="STRING" id="1239962.C943_03916"/>
<evidence type="ECO:0000259" key="3">
    <source>
        <dbReference type="SMART" id="SM00421"/>
    </source>
</evidence>
<feature type="domain" description="HTH luxR-type" evidence="3">
    <location>
        <begin position="471"/>
        <end position="529"/>
    </location>
</feature>
<dbReference type="InParanoid" id="M7XGY4"/>
<dbReference type="GO" id="GO:0003677">
    <property type="term" value="F:DNA binding"/>
    <property type="evidence" value="ECO:0007669"/>
    <property type="project" value="InterPro"/>
</dbReference>
<evidence type="ECO:0000313" key="5">
    <source>
        <dbReference type="Proteomes" id="UP000010953"/>
    </source>
</evidence>
<dbReference type="InterPro" id="IPR000792">
    <property type="entry name" value="Tscrpt_reg_LuxR_C"/>
</dbReference>
<dbReference type="InterPro" id="IPR036388">
    <property type="entry name" value="WH-like_DNA-bd_sf"/>
</dbReference>
<dbReference type="GO" id="GO:0006355">
    <property type="term" value="P:regulation of DNA-templated transcription"/>
    <property type="evidence" value="ECO:0007669"/>
    <property type="project" value="InterPro"/>
</dbReference>
<dbReference type="SMART" id="SM00028">
    <property type="entry name" value="TPR"/>
    <property type="match status" value="5"/>
</dbReference>
<feature type="transmembrane region" description="Helical" evidence="2">
    <location>
        <begin position="351"/>
        <end position="372"/>
    </location>
</feature>
<evidence type="ECO:0000256" key="1">
    <source>
        <dbReference type="PROSITE-ProRule" id="PRU00339"/>
    </source>
</evidence>
<dbReference type="SUPFAM" id="SSF46894">
    <property type="entry name" value="C-terminal effector domain of the bipartite response regulators"/>
    <property type="match status" value="1"/>
</dbReference>
<feature type="repeat" description="TPR" evidence="1">
    <location>
        <begin position="161"/>
        <end position="194"/>
    </location>
</feature>
<dbReference type="AlphaFoldDB" id="M7XGY4"/>
<feature type="repeat" description="TPR" evidence="1">
    <location>
        <begin position="117"/>
        <end position="150"/>
    </location>
</feature>
<keyword evidence="5" id="KW-1185">Reference proteome</keyword>
<protein>
    <recommendedName>
        <fullName evidence="3">HTH luxR-type domain-containing protein</fullName>
    </recommendedName>
</protein>
<dbReference type="InterPro" id="IPR019734">
    <property type="entry name" value="TPR_rpt"/>
</dbReference>
<sequence>MLIPILALTVFQASAQDIIKLDSLQLVVKQAKTDTARFRALIDLSHLYFSTDYVKSMEYAIQAKDLATAKDLKKHELTALTQMGNVAIAQGDYKQAATLFFNSLKEYEELKDTSGIISMNNNLGASYDRMGEYDKALECYFTAQELMNASNLTERKKVVLPTVYNNIANIYQTKGDPKSALAYYEKALKLALEVPNHKAQGIAYNNIGKLYANELNEPDKALDYLMKGLEFREKIGDLGEIARSLIILSNFHLNQKDLAKSEEYSKRALEIGNKIGSMDIKRAAFLGLSEIEEKRGNYSAALSNFKNFKTYSDSILNQQATSEITRLQLQYDFEKAEKLREEEAKQSRFKYLSTIAALSIGLILAVLITLVIRSKARQTELSQKNLAQDVEIKNKELTTNVMYLIRKNELINNVAERLLKIQRNLLPENQKIIQEIILDLQREGDNDTWKEFELRFNQVHSEFYTNLRKLYPDLSPTEEKLCAFLRLNMNSKEIAAVTQQSIKSVEVARARLRKKLNLTNTNSNLVTHLANI</sequence>
<dbReference type="PANTHER" id="PTHR10098">
    <property type="entry name" value="RAPSYN-RELATED"/>
    <property type="match status" value="1"/>
</dbReference>
<proteinExistence type="predicted"/>
<dbReference type="SUPFAM" id="SSF48452">
    <property type="entry name" value="TPR-like"/>
    <property type="match status" value="2"/>
</dbReference>
<dbReference type="Gene3D" id="1.10.10.10">
    <property type="entry name" value="Winged helix-like DNA-binding domain superfamily/Winged helix DNA-binding domain"/>
    <property type="match status" value="1"/>
</dbReference>
<dbReference type="Gene3D" id="1.25.40.10">
    <property type="entry name" value="Tetratricopeptide repeat domain"/>
    <property type="match status" value="2"/>
</dbReference>
<dbReference type="PROSITE" id="PS50005">
    <property type="entry name" value="TPR"/>
    <property type="match status" value="2"/>
</dbReference>
<dbReference type="eggNOG" id="COG0457">
    <property type="taxonomic scope" value="Bacteria"/>
</dbReference>
<keyword evidence="2" id="KW-0812">Transmembrane</keyword>
<keyword evidence="2" id="KW-0472">Membrane</keyword>
<keyword evidence="1" id="KW-0802">TPR repeat</keyword>
<dbReference type="Pfam" id="PF13424">
    <property type="entry name" value="TPR_12"/>
    <property type="match status" value="2"/>
</dbReference>